<dbReference type="OrthoDB" id="10440153at2759"/>
<accession>A0A3M7T8Y8</accession>
<name>A0A3M7T8Y8_BRAPC</name>
<organism evidence="1 2">
    <name type="scientific">Brachionus plicatilis</name>
    <name type="common">Marine rotifer</name>
    <name type="synonym">Brachionus muelleri</name>
    <dbReference type="NCBI Taxonomy" id="10195"/>
    <lineage>
        <taxon>Eukaryota</taxon>
        <taxon>Metazoa</taxon>
        <taxon>Spiralia</taxon>
        <taxon>Gnathifera</taxon>
        <taxon>Rotifera</taxon>
        <taxon>Eurotatoria</taxon>
        <taxon>Monogononta</taxon>
        <taxon>Pseudotrocha</taxon>
        <taxon>Ploima</taxon>
        <taxon>Brachionidae</taxon>
        <taxon>Brachionus</taxon>
    </lineage>
</organism>
<dbReference type="Proteomes" id="UP000276133">
    <property type="component" value="Unassembled WGS sequence"/>
</dbReference>
<protein>
    <submittedName>
        <fullName evidence="1">Uncharacterized protein</fullName>
    </submittedName>
</protein>
<evidence type="ECO:0000313" key="2">
    <source>
        <dbReference type="Proteomes" id="UP000276133"/>
    </source>
</evidence>
<keyword evidence="2" id="KW-1185">Reference proteome</keyword>
<comment type="caution">
    <text evidence="1">The sequence shown here is derived from an EMBL/GenBank/DDBJ whole genome shotgun (WGS) entry which is preliminary data.</text>
</comment>
<sequence>MTHYEFLAHQKSAKHKTKQNQHHYFIPMKNLNILIKLQNMEGLKFKKNKKAVFLGMNLELNSKYFIIKRMEQQDNSIESIVVLSDSLVDSSQSYRAGINCINQNDLNSSQITIRNHLDDTDSSSFMAASQAPECLRMEREILSLRALLSAYKNENYELRHLLHKQSRPDAFCDVDSACLIEKIEANLIEANKIFTSADKMKDSMTYLVKNLWSSIAFNYIDAKLLTLTRTRDELLHKLDPESEHGEEKTLCLEEMTTLMHTLHSNNIKLKARLAEQNRVLNSLADFYKNKNSASVDETGEKTLTSEEIPEFYLYNASGYIAIDQDLSLNKELHTRPTARQNETEQSRLVKCPKCLTTVDLESISHEMYQAHIENCDGESNYVCMFCLCWFDKSQQEEYLNHIDLHLGQLGNELNN</sequence>
<proteinExistence type="predicted"/>
<gene>
    <name evidence="1" type="ORF">BpHYR1_051268</name>
</gene>
<evidence type="ECO:0000313" key="1">
    <source>
        <dbReference type="EMBL" id="RNA44357.1"/>
    </source>
</evidence>
<reference evidence="1 2" key="1">
    <citation type="journal article" date="2018" name="Sci. Rep.">
        <title>Genomic signatures of local adaptation to the degree of environmental predictability in rotifers.</title>
        <authorList>
            <person name="Franch-Gras L."/>
            <person name="Hahn C."/>
            <person name="Garcia-Roger E.M."/>
            <person name="Carmona M.J."/>
            <person name="Serra M."/>
            <person name="Gomez A."/>
        </authorList>
    </citation>
    <scope>NUCLEOTIDE SEQUENCE [LARGE SCALE GENOMIC DNA]</scope>
    <source>
        <strain evidence="1">HYR1</strain>
    </source>
</reference>
<dbReference type="EMBL" id="REGN01000116">
    <property type="protein sequence ID" value="RNA44357.1"/>
    <property type="molecule type" value="Genomic_DNA"/>
</dbReference>
<dbReference type="AlphaFoldDB" id="A0A3M7T8Y8"/>